<proteinExistence type="predicted"/>
<protein>
    <submittedName>
        <fullName evidence="1">Uncharacterized protein</fullName>
    </submittedName>
</protein>
<evidence type="ECO:0000313" key="1">
    <source>
        <dbReference type="EMBL" id="MPC40826.1"/>
    </source>
</evidence>
<evidence type="ECO:0000313" key="2">
    <source>
        <dbReference type="Proteomes" id="UP000324222"/>
    </source>
</evidence>
<accession>A0A5B7F645</accession>
<gene>
    <name evidence="1" type="ORF">E2C01_034395</name>
</gene>
<organism evidence="1 2">
    <name type="scientific">Portunus trituberculatus</name>
    <name type="common">Swimming crab</name>
    <name type="synonym">Neptunus trituberculatus</name>
    <dbReference type="NCBI Taxonomy" id="210409"/>
    <lineage>
        <taxon>Eukaryota</taxon>
        <taxon>Metazoa</taxon>
        <taxon>Ecdysozoa</taxon>
        <taxon>Arthropoda</taxon>
        <taxon>Crustacea</taxon>
        <taxon>Multicrustacea</taxon>
        <taxon>Malacostraca</taxon>
        <taxon>Eumalacostraca</taxon>
        <taxon>Eucarida</taxon>
        <taxon>Decapoda</taxon>
        <taxon>Pleocyemata</taxon>
        <taxon>Brachyura</taxon>
        <taxon>Eubrachyura</taxon>
        <taxon>Portunoidea</taxon>
        <taxon>Portunidae</taxon>
        <taxon>Portuninae</taxon>
        <taxon>Portunus</taxon>
    </lineage>
</organism>
<sequence>MSRSSMTKSRLACAMSGVQAGEITDVAKLNYGSGRHYNCQNRAEAGNVHTLSEEYEETEVPVHMVSATYASLQEATVSWHVTDQVYRGRVGKGFSQDCWKGKINEAVYQ</sequence>
<dbReference type="AlphaFoldDB" id="A0A5B7F645"/>
<reference evidence="1 2" key="1">
    <citation type="submission" date="2019-05" db="EMBL/GenBank/DDBJ databases">
        <title>Another draft genome of Portunus trituberculatus and its Hox gene families provides insights of decapod evolution.</title>
        <authorList>
            <person name="Jeong J.-H."/>
            <person name="Song I."/>
            <person name="Kim S."/>
            <person name="Choi T."/>
            <person name="Kim D."/>
            <person name="Ryu S."/>
            <person name="Kim W."/>
        </authorList>
    </citation>
    <scope>NUCLEOTIDE SEQUENCE [LARGE SCALE GENOMIC DNA]</scope>
    <source>
        <tissue evidence="1">Muscle</tissue>
    </source>
</reference>
<keyword evidence="2" id="KW-1185">Reference proteome</keyword>
<dbReference type="Proteomes" id="UP000324222">
    <property type="component" value="Unassembled WGS sequence"/>
</dbReference>
<name>A0A5B7F645_PORTR</name>
<comment type="caution">
    <text evidence="1">The sequence shown here is derived from an EMBL/GenBank/DDBJ whole genome shotgun (WGS) entry which is preliminary data.</text>
</comment>
<dbReference type="EMBL" id="VSRR010004828">
    <property type="protein sequence ID" value="MPC40826.1"/>
    <property type="molecule type" value="Genomic_DNA"/>
</dbReference>